<protein>
    <submittedName>
        <fullName evidence="1">Uncharacterized protein</fullName>
    </submittedName>
</protein>
<reference evidence="1" key="1">
    <citation type="submission" date="2018-11" db="EMBL/GenBank/DDBJ databases">
        <authorList>
            <consortium name="Genoscope - CEA"/>
            <person name="William W."/>
        </authorList>
    </citation>
    <scope>NUCLEOTIDE SEQUENCE</scope>
</reference>
<evidence type="ECO:0000313" key="1">
    <source>
        <dbReference type="EMBL" id="VDD65929.1"/>
    </source>
</evidence>
<proteinExistence type="predicted"/>
<accession>A0A3P6HJ13</accession>
<dbReference type="EMBL" id="LR031909">
    <property type="protein sequence ID" value="VDD65929.1"/>
    <property type="molecule type" value="Genomic_DNA"/>
</dbReference>
<name>A0A3P6HJ13_BRAOL</name>
<organism evidence="1">
    <name type="scientific">Brassica oleracea</name>
    <name type="common">Wild cabbage</name>
    <dbReference type="NCBI Taxonomy" id="3712"/>
    <lineage>
        <taxon>Eukaryota</taxon>
        <taxon>Viridiplantae</taxon>
        <taxon>Streptophyta</taxon>
        <taxon>Embryophyta</taxon>
        <taxon>Tracheophyta</taxon>
        <taxon>Spermatophyta</taxon>
        <taxon>Magnoliopsida</taxon>
        <taxon>eudicotyledons</taxon>
        <taxon>Gunneridae</taxon>
        <taxon>Pentapetalae</taxon>
        <taxon>rosids</taxon>
        <taxon>malvids</taxon>
        <taxon>Brassicales</taxon>
        <taxon>Brassicaceae</taxon>
        <taxon>Brassiceae</taxon>
        <taxon>Brassica</taxon>
    </lineage>
</organism>
<sequence>MGRGVRFEIVRPAPQYMIQQESHKVTLALDGRYQNWYYRVG</sequence>
<gene>
    <name evidence="1" type="ORF">BOLSC49T61157H</name>
</gene>
<dbReference type="AlphaFoldDB" id="A0A3P6HJ13"/>